<dbReference type="GeneID" id="110747212"/>
<proteinExistence type="predicted"/>
<keyword evidence="1" id="KW-1185">Reference proteome</keyword>
<evidence type="ECO:0000313" key="2">
    <source>
        <dbReference type="RefSeq" id="XP_021803090.1"/>
    </source>
</evidence>
<dbReference type="Proteomes" id="UP000515124">
    <property type="component" value="Unplaced"/>
</dbReference>
<name>A0A6P5RDV2_PRUAV</name>
<reference evidence="2" key="1">
    <citation type="submission" date="2025-08" db="UniProtKB">
        <authorList>
            <consortium name="RefSeq"/>
        </authorList>
    </citation>
    <scope>IDENTIFICATION</scope>
</reference>
<gene>
    <name evidence="2" type="primary">LOC110747212</name>
</gene>
<sequence length="99" mass="11431">MRFAPSRSSVFPEEAEEVKKSNGQVLATNEWFLLNSPPGEIQFVAKDVKEAASEAPPQNDQSNWRLFRFDEFWALTCLRNCKPFFCIGVPIFQNQFSLR</sequence>
<accession>A0A6P5RDV2</accession>
<dbReference type="RefSeq" id="XP_021803090.1">
    <property type="nucleotide sequence ID" value="XM_021947398.1"/>
</dbReference>
<protein>
    <submittedName>
        <fullName evidence="2">Uncharacterized protein LOC110747212 isoform X2</fullName>
    </submittedName>
</protein>
<organism evidence="1 2">
    <name type="scientific">Prunus avium</name>
    <name type="common">Cherry</name>
    <name type="synonym">Cerasus avium</name>
    <dbReference type="NCBI Taxonomy" id="42229"/>
    <lineage>
        <taxon>Eukaryota</taxon>
        <taxon>Viridiplantae</taxon>
        <taxon>Streptophyta</taxon>
        <taxon>Embryophyta</taxon>
        <taxon>Tracheophyta</taxon>
        <taxon>Spermatophyta</taxon>
        <taxon>Magnoliopsida</taxon>
        <taxon>eudicotyledons</taxon>
        <taxon>Gunneridae</taxon>
        <taxon>Pentapetalae</taxon>
        <taxon>rosids</taxon>
        <taxon>fabids</taxon>
        <taxon>Rosales</taxon>
        <taxon>Rosaceae</taxon>
        <taxon>Amygdaloideae</taxon>
        <taxon>Amygdaleae</taxon>
        <taxon>Prunus</taxon>
    </lineage>
</organism>
<evidence type="ECO:0000313" key="1">
    <source>
        <dbReference type="Proteomes" id="UP000515124"/>
    </source>
</evidence>
<dbReference type="AlphaFoldDB" id="A0A6P5RDV2"/>